<evidence type="ECO:0000313" key="2">
    <source>
        <dbReference type="EMBL" id="MET4538677.1"/>
    </source>
</evidence>
<dbReference type="EMBL" id="JBEPSN010000001">
    <property type="protein sequence ID" value="MET4538677.1"/>
    <property type="molecule type" value="Genomic_DNA"/>
</dbReference>
<protein>
    <submittedName>
        <fullName evidence="2">Uncharacterized protein</fullName>
    </submittedName>
</protein>
<keyword evidence="1" id="KW-0472">Membrane</keyword>
<sequence>MQVHRARPSMNGNQNDISDVASITPHQVGGLAPAKASGPWSFDGVPNKTEEVWTMSTLLAPDWPVQPPEWPAFRILPPLPCVFKARNPVRVPPRARHTPSSEGVFALTCVHSGWSGPSDTGRGVCLAPRVACAVVGGAGSGAWLVRLPLALNWGYKFLSWFVRWVVVGLHLFMGRGIGHNMTLRTWVKDPGFGSFLK</sequence>
<organism evidence="2 3">
    <name type="scientific">Arthrobacter bambusae</name>
    <dbReference type="NCBI Taxonomy" id="1338426"/>
    <lineage>
        <taxon>Bacteria</taxon>
        <taxon>Bacillati</taxon>
        <taxon>Actinomycetota</taxon>
        <taxon>Actinomycetes</taxon>
        <taxon>Micrococcales</taxon>
        <taxon>Micrococcaceae</taxon>
        <taxon>Arthrobacter</taxon>
    </lineage>
</organism>
<comment type="caution">
    <text evidence="2">The sequence shown here is derived from an EMBL/GenBank/DDBJ whole genome shotgun (WGS) entry which is preliminary data.</text>
</comment>
<evidence type="ECO:0000256" key="1">
    <source>
        <dbReference type="SAM" id="Phobius"/>
    </source>
</evidence>
<gene>
    <name evidence="2" type="ORF">ABIE37_000432</name>
</gene>
<reference evidence="2 3" key="1">
    <citation type="submission" date="2024-06" db="EMBL/GenBank/DDBJ databases">
        <title>Sorghum-associated microbial communities from plants grown in Nebraska, USA.</title>
        <authorList>
            <person name="Schachtman D."/>
        </authorList>
    </citation>
    <scope>NUCLEOTIDE SEQUENCE [LARGE SCALE GENOMIC DNA]</scope>
    <source>
        <strain evidence="2 3">3552</strain>
    </source>
</reference>
<feature type="transmembrane region" description="Helical" evidence="1">
    <location>
        <begin position="157"/>
        <end position="174"/>
    </location>
</feature>
<keyword evidence="1" id="KW-1133">Transmembrane helix</keyword>
<proteinExistence type="predicted"/>
<dbReference type="Proteomes" id="UP001549307">
    <property type="component" value="Unassembled WGS sequence"/>
</dbReference>
<keyword evidence="1" id="KW-0812">Transmembrane</keyword>
<keyword evidence="3" id="KW-1185">Reference proteome</keyword>
<accession>A0ABV2P284</accession>
<evidence type="ECO:0000313" key="3">
    <source>
        <dbReference type="Proteomes" id="UP001549307"/>
    </source>
</evidence>
<feature type="transmembrane region" description="Helical" evidence="1">
    <location>
        <begin position="126"/>
        <end position="145"/>
    </location>
</feature>
<name>A0ABV2P284_9MICC</name>